<dbReference type="EMBL" id="JAHXDE010000004">
    <property type="protein sequence ID" value="MCT8506125.1"/>
    <property type="molecule type" value="Genomic_DNA"/>
</dbReference>
<proteinExistence type="predicted"/>
<evidence type="ECO:0000256" key="1">
    <source>
        <dbReference type="SAM" id="MobiDB-lite"/>
    </source>
</evidence>
<protein>
    <recommendedName>
        <fullName evidence="4">Tail fiber protein</fullName>
    </recommendedName>
</protein>
<feature type="region of interest" description="Disordered" evidence="1">
    <location>
        <begin position="156"/>
        <end position="276"/>
    </location>
</feature>
<keyword evidence="3" id="KW-1185">Reference proteome</keyword>
<feature type="compositionally biased region" description="Basic and acidic residues" evidence="1">
    <location>
        <begin position="211"/>
        <end position="226"/>
    </location>
</feature>
<evidence type="ECO:0008006" key="4">
    <source>
        <dbReference type="Google" id="ProtNLM"/>
    </source>
</evidence>
<feature type="compositionally biased region" description="Polar residues" evidence="1">
    <location>
        <begin position="257"/>
        <end position="276"/>
    </location>
</feature>
<dbReference type="RefSeq" id="WP_261536022.1">
    <property type="nucleotide sequence ID" value="NZ_JAHXDE010000004.1"/>
</dbReference>
<comment type="caution">
    <text evidence="2">The sequence shown here is derived from an EMBL/GenBank/DDBJ whole genome shotgun (WGS) entry which is preliminary data.</text>
</comment>
<dbReference type="SUPFAM" id="SSF88874">
    <property type="entry name" value="Receptor-binding domain of short tail fibre protein gp12"/>
    <property type="match status" value="1"/>
</dbReference>
<evidence type="ECO:0000313" key="3">
    <source>
        <dbReference type="Proteomes" id="UP001145353"/>
    </source>
</evidence>
<reference evidence="2" key="1">
    <citation type="submission" date="2021-07" db="EMBL/GenBank/DDBJ databases">
        <authorList>
            <person name="Luelf R.H."/>
        </authorList>
    </citation>
    <scope>NUCLEOTIDE SEQUENCE</scope>
    <source>
        <strain evidence="2">TMW 2.2304</strain>
    </source>
</reference>
<evidence type="ECO:0000313" key="2">
    <source>
        <dbReference type="EMBL" id="MCT8506125.1"/>
    </source>
</evidence>
<organism evidence="2 3">
    <name type="scientific">Chromohalobacter moromii</name>
    <dbReference type="NCBI Taxonomy" id="2860329"/>
    <lineage>
        <taxon>Bacteria</taxon>
        <taxon>Pseudomonadati</taxon>
        <taxon>Pseudomonadota</taxon>
        <taxon>Gammaproteobacteria</taxon>
        <taxon>Oceanospirillales</taxon>
        <taxon>Halomonadaceae</taxon>
        <taxon>Chromohalobacter</taxon>
    </lineage>
</organism>
<feature type="compositionally biased region" description="Basic and acidic residues" evidence="1">
    <location>
        <begin position="189"/>
        <end position="201"/>
    </location>
</feature>
<name>A0A9X2X3M6_9GAMM</name>
<dbReference type="InterPro" id="IPR037053">
    <property type="entry name" value="Phage_tail_collar_dom_sf"/>
</dbReference>
<dbReference type="AlphaFoldDB" id="A0A9X2X3M6"/>
<accession>A0A9X2X3M6</accession>
<dbReference type="Proteomes" id="UP001145353">
    <property type="component" value="Unassembled WGS sequence"/>
</dbReference>
<sequence>MAHVPTVPNFAQWDFEYGDTDAAIIKDNARNAALVQFGSQLRQMTQTLNEDVETVTNDKQAAATSAGEAKNYRDEAQEISESGLPPKAGNAGAILRVADDEGSYVLDKLLRHLLPVGEVKMFPATVAPSGFRKVNGDEISREDYADLWDYAQASGNLAESESGKDPVQFGPGDGETTFTLPDYRGLHPRFWDDGRGIDPDRQMGTTQQSQNKEHDHGGNTRDDTHSHGGSIGQGGEHSHSGRTQDSGNHRHPYTARGNANTDTGGSARQTESTEASNYTEYAGLHWHYLDIDSAGRHGHSLSIYSNTHAHRINSDGGDEARGINGPLLACIRC</sequence>
<dbReference type="Gene3D" id="3.90.1340.10">
    <property type="entry name" value="Phage tail collar domain"/>
    <property type="match status" value="1"/>
</dbReference>
<reference evidence="2" key="2">
    <citation type="journal article" date="2022" name="Syst. Appl. Microbiol.">
        <title>Chromohalobacter moromii sp. nov., a moderately halophilic bacterium isolated from lupine-based moromi fermentation.</title>
        <authorList>
            <person name="Lulf R.H."/>
            <person name="Hilgarth M."/>
            <person name="Ehrmann M.A."/>
        </authorList>
    </citation>
    <scope>NUCLEOTIDE SEQUENCE</scope>
    <source>
        <strain evidence="2">TMW 2.2304</strain>
    </source>
</reference>
<gene>
    <name evidence="2" type="ORF">KZO87_12145</name>
</gene>